<feature type="binding site" evidence="6">
    <location>
        <begin position="198"/>
        <end position="202"/>
    </location>
    <ligand>
        <name>GTP</name>
        <dbReference type="ChEBI" id="CHEBI:37565"/>
    </ligand>
</feature>
<dbReference type="Gene3D" id="3.40.50.300">
    <property type="entry name" value="P-loop containing nucleotide triphosphate hydrolases"/>
    <property type="match status" value="1"/>
</dbReference>
<protein>
    <submittedName>
        <fullName evidence="8">Uncharacterized protein</fullName>
    </submittedName>
</protein>
<evidence type="ECO:0000256" key="6">
    <source>
        <dbReference type="PIRSR" id="PIRSR601019-1"/>
    </source>
</evidence>
<dbReference type="InterPro" id="IPR011025">
    <property type="entry name" value="GproteinA_insert"/>
</dbReference>
<evidence type="ECO:0000256" key="5">
    <source>
        <dbReference type="ARBA" id="ARBA00023224"/>
    </source>
</evidence>
<keyword evidence="3 7" id="KW-0460">Magnesium</keyword>
<dbReference type="VEuPathDB" id="FungiDB:SeMB42_g03100"/>
<dbReference type="Gene3D" id="1.10.400.10">
    <property type="entry name" value="GI Alpha 1, domain 2-like"/>
    <property type="match status" value="1"/>
</dbReference>
<dbReference type="PRINTS" id="PR00318">
    <property type="entry name" value="GPROTEINA"/>
</dbReference>
<keyword evidence="2 6" id="KW-0547">Nucleotide-binding</keyword>
<feature type="binding site" evidence="6">
    <location>
        <position position="325"/>
    </location>
    <ligand>
        <name>GTP</name>
        <dbReference type="ChEBI" id="CHEBI:37565"/>
    </ligand>
</feature>
<dbReference type="GO" id="GO:0005834">
    <property type="term" value="C:heterotrimeric G-protein complex"/>
    <property type="evidence" value="ECO:0007669"/>
    <property type="project" value="TreeGrafter"/>
</dbReference>
<dbReference type="SUPFAM" id="SSF52540">
    <property type="entry name" value="P-loop containing nucleoside triphosphate hydrolases"/>
    <property type="match status" value="1"/>
</dbReference>
<dbReference type="CDD" id="cd00066">
    <property type="entry name" value="G-alpha"/>
    <property type="match status" value="1"/>
</dbReference>
<dbReference type="Pfam" id="PF00503">
    <property type="entry name" value="G-alpha"/>
    <property type="match status" value="1"/>
</dbReference>
<evidence type="ECO:0000256" key="2">
    <source>
        <dbReference type="ARBA" id="ARBA00022741"/>
    </source>
</evidence>
<dbReference type="FunFam" id="3.40.50.300:FF:000692">
    <property type="entry name" value="Guanine nucleotide-binding protein subunit alpha"/>
    <property type="match status" value="1"/>
</dbReference>
<reference evidence="8 9" key="1">
    <citation type="journal article" date="2019" name="Sci. Rep.">
        <title>Comparative genomics of chytrid fungi reveal insights into the obligate biotrophic and pathogenic lifestyle of Synchytrium endobioticum.</title>
        <authorList>
            <person name="van de Vossenberg B.T.L.H."/>
            <person name="Warris S."/>
            <person name="Nguyen H.D.T."/>
            <person name="van Gent-Pelzer M.P.E."/>
            <person name="Joly D.L."/>
            <person name="van de Geest H.C."/>
            <person name="Bonants P.J.M."/>
            <person name="Smith D.S."/>
            <person name="Levesque C.A."/>
            <person name="van der Lee T.A.J."/>
        </authorList>
    </citation>
    <scope>NUCLEOTIDE SEQUENCE [LARGE SCALE GENOMIC DNA]</scope>
    <source>
        <strain evidence="8 9">LEV6574</strain>
    </source>
</reference>
<dbReference type="GO" id="GO:0046872">
    <property type="term" value="F:metal ion binding"/>
    <property type="evidence" value="ECO:0007669"/>
    <property type="project" value="UniProtKB-KW"/>
</dbReference>
<dbReference type="AlphaFoldDB" id="A0A507CHF8"/>
<feature type="binding site" evidence="7">
    <location>
        <position position="179"/>
    </location>
    <ligand>
        <name>Mg(2+)</name>
        <dbReference type="ChEBI" id="CHEBI:18420"/>
    </ligand>
</feature>
<feature type="binding site" evidence="7">
    <location>
        <position position="46"/>
    </location>
    <ligand>
        <name>Mg(2+)</name>
        <dbReference type="ChEBI" id="CHEBI:18420"/>
    </ligand>
</feature>
<keyword evidence="1 7" id="KW-0479">Metal-binding</keyword>
<dbReference type="SUPFAM" id="SSF47895">
    <property type="entry name" value="Transducin (alpha subunit), insertion domain"/>
    <property type="match status" value="1"/>
</dbReference>
<feature type="binding site" evidence="6">
    <location>
        <begin position="267"/>
        <end position="270"/>
    </location>
    <ligand>
        <name>GTP</name>
        <dbReference type="ChEBI" id="CHEBI:37565"/>
    </ligand>
</feature>
<evidence type="ECO:0000313" key="9">
    <source>
        <dbReference type="Proteomes" id="UP000320475"/>
    </source>
</evidence>
<evidence type="ECO:0000256" key="3">
    <source>
        <dbReference type="ARBA" id="ARBA00022842"/>
    </source>
</evidence>
<gene>
    <name evidence="8" type="ORF">SeLEV6574_g07554</name>
</gene>
<dbReference type="GO" id="GO:0005737">
    <property type="term" value="C:cytoplasm"/>
    <property type="evidence" value="ECO:0007669"/>
    <property type="project" value="TreeGrafter"/>
</dbReference>
<dbReference type="PROSITE" id="PS51882">
    <property type="entry name" value="G_ALPHA"/>
    <property type="match status" value="1"/>
</dbReference>
<dbReference type="GO" id="GO:0031683">
    <property type="term" value="F:G-protein beta/gamma-subunit complex binding"/>
    <property type="evidence" value="ECO:0007669"/>
    <property type="project" value="InterPro"/>
</dbReference>
<dbReference type="SMART" id="SM00275">
    <property type="entry name" value="G_alpha"/>
    <property type="match status" value="1"/>
</dbReference>
<sequence>MGCMCSTREKEGRRKTKIDHMIKEEKASSRPQATVLLLGAGAAGKTTVMKQMQLLHTRNGKPTFTDTERGQFQKVIAENIVTNMHRICGAMTKLGIPYGSPEGLEQAKLLVDVTEGLTSKAVELVQALWTDAGIQQCLARSNEYHLEDSARYFFEHVARISSSTYIPTDQDILLCRVMTAGVREVVLEEDNMLIKVVDVGGQRSERRKWLPSFEDATAVIFMAAVSEYDQFLEEAESQNRLLEAVTLFGQIVNSRWFLASHFILVLNKVDLLAVKYQERGDESVRKYWPEYQGASYQDVLNFFQAKFLEVNQSKQKTIYTHFTSAVDRSSVSLVIDSVKINLMNK</sequence>
<dbReference type="PANTHER" id="PTHR10218">
    <property type="entry name" value="GTP-BINDING PROTEIN ALPHA SUBUNIT"/>
    <property type="match status" value="1"/>
</dbReference>
<keyword evidence="5" id="KW-0807">Transducer</keyword>
<feature type="binding site" evidence="6">
    <location>
        <begin position="148"/>
        <end position="149"/>
    </location>
    <ligand>
        <name>GTP</name>
        <dbReference type="ChEBI" id="CHEBI:37565"/>
    </ligand>
</feature>
<dbReference type="InterPro" id="IPR001019">
    <property type="entry name" value="Gprotein_alpha_su"/>
</dbReference>
<dbReference type="OrthoDB" id="5817230at2759"/>
<accession>A0A507CHF8</accession>
<feature type="non-terminal residue" evidence="8">
    <location>
        <position position="345"/>
    </location>
</feature>
<evidence type="ECO:0000256" key="7">
    <source>
        <dbReference type="PIRSR" id="PIRSR601019-2"/>
    </source>
</evidence>
<dbReference type="GO" id="GO:0001664">
    <property type="term" value="F:G protein-coupled receptor binding"/>
    <property type="evidence" value="ECO:0007669"/>
    <property type="project" value="TreeGrafter"/>
</dbReference>
<dbReference type="Proteomes" id="UP000320475">
    <property type="component" value="Unassembled WGS sequence"/>
</dbReference>
<feature type="binding site" evidence="6">
    <location>
        <begin position="173"/>
        <end position="179"/>
    </location>
    <ligand>
        <name>GTP</name>
        <dbReference type="ChEBI" id="CHEBI:37565"/>
    </ligand>
</feature>
<proteinExistence type="predicted"/>
<keyword evidence="4 6" id="KW-0342">GTP-binding</keyword>
<name>A0A507CHF8_9FUNG</name>
<dbReference type="GO" id="GO:0005525">
    <property type="term" value="F:GTP binding"/>
    <property type="evidence" value="ECO:0007669"/>
    <property type="project" value="UniProtKB-KW"/>
</dbReference>
<dbReference type="GO" id="GO:0007188">
    <property type="term" value="P:adenylate cyclase-modulating G protein-coupled receptor signaling pathway"/>
    <property type="evidence" value="ECO:0007669"/>
    <property type="project" value="TreeGrafter"/>
</dbReference>
<dbReference type="EMBL" id="QEAM01000553">
    <property type="protein sequence ID" value="TPX38868.1"/>
    <property type="molecule type" value="Genomic_DNA"/>
</dbReference>
<dbReference type="GO" id="GO:0003924">
    <property type="term" value="F:GTPase activity"/>
    <property type="evidence" value="ECO:0007669"/>
    <property type="project" value="InterPro"/>
</dbReference>
<organism evidence="8 9">
    <name type="scientific">Synchytrium endobioticum</name>
    <dbReference type="NCBI Taxonomy" id="286115"/>
    <lineage>
        <taxon>Eukaryota</taxon>
        <taxon>Fungi</taxon>
        <taxon>Fungi incertae sedis</taxon>
        <taxon>Chytridiomycota</taxon>
        <taxon>Chytridiomycota incertae sedis</taxon>
        <taxon>Chytridiomycetes</taxon>
        <taxon>Synchytriales</taxon>
        <taxon>Synchytriaceae</taxon>
        <taxon>Synchytrium</taxon>
    </lineage>
</organism>
<evidence type="ECO:0000256" key="4">
    <source>
        <dbReference type="ARBA" id="ARBA00023134"/>
    </source>
</evidence>
<evidence type="ECO:0000256" key="1">
    <source>
        <dbReference type="ARBA" id="ARBA00022723"/>
    </source>
</evidence>
<dbReference type="PANTHER" id="PTHR10218:SF360">
    <property type="entry name" value="GUANINE NUCLEOTIDE-BINDING PROTEIN SUBUNIT ALPHA HOMOLOG"/>
    <property type="match status" value="1"/>
</dbReference>
<dbReference type="InterPro" id="IPR027417">
    <property type="entry name" value="P-loop_NTPase"/>
</dbReference>
<dbReference type="FunFam" id="1.10.400.10:FF:000002">
    <property type="entry name" value="guanine nucleotide-binding protein G(Q) subunit alpha"/>
    <property type="match status" value="1"/>
</dbReference>
<comment type="caution">
    <text evidence="8">The sequence shown here is derived from an EMBL/GenBank/DDBJ whole genome shotgun (WGS) entry which is preliminary data.</text>
</comment>
<evidence type="ECO:0000313" key="8">
    <source>
        <dbReference type="EMBL" id="TPX38868.1"/>
    </source>
</evidence>